<comment type="caution">
    <text evidence="2">The sequence shown here is derived from an EMBL/GenBank/DDBJ whole genome shotgun (WGS) entry which is preliminary data.</text>
</comment>
<keyword evidence="1" id="KW-1133">Transmembrane helix</keyword>
<dbReference type="OrthoDB" id="307011at2157"/>
<feature type="transmembrane region" description="Helical" evidence="1">
    <location>
        <begin position="92"/>
        <end position="111"/>
    </location>
</feature>
<name>M0MPC0_9EURY</name>
<proteinExistence type="predicted"/>
<gene>
    <name evidence="2" type="ORF">C449_02100</name>
</gene>
<dbReference type="AlphaFoldDB" id="M0MPC0"/>
<dbReference type="STRING" id="1227455.C449_02100"/>
<feature type="transmembrane region" description="Helical" evidence="1">
    <location>
        <begin position="52"/>
        <end position="72"/>
    </location>
</feature>
<dbReference type="EMBL" id="AOMD01000009">
    <property type="protein sequence ID" value="EMA47218.1"/>
    <property type="molecule type" value="Genomic_DNA"/>
</dbReference>
<keyword evidence="3" id="KW-1185">Reference proteome</keyword>
<sequence length="151" mass="16249">MTAIGVLALGALVATMVGSYRVLSYIAALLIVGVVASSSIERGSRELDLAPYWGLLGLLAATFFAGVTAIWLLWTPGQTEYTYVFGIPQATLAYLVLIWLFPLAGAILYSLRFPAIGSDEIVDGIMERARSAQDGRRLPLVPDRTAREGDD</sequence>
<feature type="transmembrane region" description="Helical" evidence="1">
    <location>
        <begin position="23"/>
        <end position="40"/>
    </location>
</feature>
<protein>
    <submittedName>
        <fullName evidence="2">Uncharacterized protein</fullName>
    </submittedName>
</protein>
<organism evidence="2 3">
    <name type="scientific">Halococcus saccharolyticus DSM 5350</name>
    <dbReference type="NCBI Taxonomy" id="1227455"/>
    <lineage>
        <taxon>Archaea</taxon>
        <taxon>Methanobacteriati</taxon>
        <taxon>Methanobacteriota</taxon>
        <taxon>Stenosarchaea group</taxon>
        <taxon>Halobacteria</taxon>
        <taxon>Halobacteriales</taxon>
        <taxon>Halococcaceae</taxon>
        <taxon>Halococcus</taxon>
    </lineage>
</organism>
<dbReference type="InParanoid" id="M0MPC0"/>
<dbReference type="PATRIC" id="fig|1227455.4.peg.428"/>
<evidence type="ECO:0000313" key="3">
    <source>
        <dbReference type="Proteomes" id="UP000011669"/>
    </source>
</evidence>
<evidence type="ECO:0000313" key="2">
    <source>
        <dbReference type="EMBL" id="EMA47218.1"/>
    </source>
</evidence>
<keyword evidence="1" id="KW-0812">Transmembrane</keyword>
<dbReference type="Proteomes" id="UP000011669">
    <property type="component" value="Unassembled WGS sequence"/>
</dbReference>
<reference evidence="2 3" key="1">
    <citation type="journal article" date="2014" name="PLoS Genet.">
        <title>Phylogenetically driven sequencing of extremely halophilic archaea reveals strategies for static and dynamic osmo-response.</title>
        <authorList>
            <person name="Becker E.A."/>
            <person name="Seitzer P.M."/>
            <person name="Tritt A."/>
            <person name="Larsen D."/>
            <person name="Krusor M."/>
            <person name="Yao A.I."/>
            <person name="Wu D."/>
            <person name="Madern D."/>
            <person name="Eisen J.A."/>
            <person name="Darling A.E."/>
            <person name="Facciotti M.T."/>
        </authorList>
    </citation>
    <scope>NUCLEOTIDE SEQUENCE [LARGE SCALE GENOMIC DNA]</scope>
    <source>
        <strain evidence="2 3">DSM 5350</strain>
    </source>
</reference>
<accession>M0MPC0</accession>
<evidence type="ECO:0000256" key="1">
    <source>
        <dbReference type="SAM" id="Phobius"/>
    </source>
</evidence>
<keyword evidence="1" id="KW-0472">Membrane</keyword>